<evidence type="ECO:0000256" key="12">
    <source>
        <dbReference type="RuleBase" id="RU004013"/>
    </source>
</evidence>
<organism evidence="14 15">
    <name type="scientific">Brassicogethes aeneus</name>
    <name type="common">Rape pollen beetle</name>
    <name type="synonym">Meligethes aeneus</name>
    <dbReference type="NCBI Taxonomy" id="1431903"/>
    <lineage>
        <taxon>Eukaryota</taxon>
        <taxon>Metazoa</taxon>
        <taxon>Ecdysozoa</taxon>
        <taxon>Arthropoda</taxon>
        <taxon>Hexapoda</taxon>
        <taxon>Insecta</taxon>
        <taxon>Pterygota</taxon>
        <taxon>Neoptera</taxon>
        <taxon>Endopterygota</taxon>
        <taxon>Coleoptera</taxon>
        <taxon>Polyphaga</taxon>
        <taxon>Cucujiformia</taxon>
        <taxon>Nitidulidae</taxon>
        <taxon>Meligethinae</taxon>
        <taxon>Brassicogethes</taxon>
    </lineage>
</organism>
<dbReference type="PROSITE" id="PS00469">
    <property type="entry name" value="NDPK"/>
    <property type="match status" value="1"/>
</dbReference>
<evidence type="ECO:0000256" key="3">
    <source>
        <dbReference type="ARBA" id="ARBA00022679"/>
    </source>
</evidence>
<evidence type="ECO:0000256" key="10">
    <source>
        <dbReference type="PROSITE-ProRule" id="PRU00706"/>
    </source>
</evidence>
<dbReference type="Proteomes" id="UP001154078">
    <property type="component" value="Chromosome 9"/>
</dbReference>
<evidence type="ECO:0000256" key="6">
    <source>
        <dbReference type="ARBA" id="ARBA00022777"/>
    </source>
</evidence>
<comment type="similarity">
    <text evidence="1 10 11">Belongs to the NDK family.</text>
</comment>
<dbReference type="Pfam" id="PF00334">
    <property type="entry name" value="NDK"/>
    <property type="match status" value="1"/>
</dbReference>
<dbReference type="InterPro" id="IPR037994">
    <property type="entry name" value="NDPk6"/>
</dbReference>
<feature type="binding site" evidence="10">
    <location>
        <position position="61"/>
    </location>
    <ligand>
        <name>ATP</name>
        <dbReference type="ChEBI" id="CHEBI:30616"/>
    </ligand>
</feature>
<evidence type="ECO:0000256" key="8">
    <source>
        <dbReference type="ARBA" id="ARBA00022842"/>
    </source>
</evidence>
<dbReference type="GO" id="GO:0004550">
    <property type="term" value="F:nucleoside diphosphate kinase activity"/>
    <property type="evidence" value="ECO:0007669"/>
    <property type="project" value="UniProtKB-EC"/>
</dbReference>
<dbReference type="InterPro" id="IPR023005">
    <property type="entry name" value="Nucleoside_diP_kinase_AS"/>
</dbReference>
<dbReference type="GO" id="GO:0046872">
    <property type="term" value="F:metal ion binding"/>
    <property type="evidence" value="ECO:0007669"/>
    <property type="project" value="UniProtKB-KW"/>
</dbReference>
<evidence type="ECO:0000256" key="7">
    <source>
        <dbReference type="ARBA" id="ARBA00022840"/>
    </source>
</evidence>
<feature type="binding site" evidence="10">
    <location>
        <position position="109"/>
    </location>
    <ligand>
        <name>ATP</name>
        <dbReference type="ChEBI" id="CHEBI:30616"/>
    </ligand>
</feature>
<dbReference type="Gene3D" id="3.30.70.141">
    <property type="entry name" value="Nucleoside diphosphate kinase-like domain"/>
    <property type="match status" value="1"/>
</dbReference>
<protein>
    <recommendedName>
        <fullName evidence="12">Nucleoside diphosphate kinase</fullName>
        <ecNumber evidence="12">2.7.4.6</ecNumber>
    </recommendedName>
</protein>
<evidence type="ECO:0000256" key="11">
    <source>
        <dbReference type="RuleBase" id="RU004011"/>
    </source>
</evidence>
<feature type="binding site" evidence="10">
    <location>
        <position position="12"/>
    </location>
    <ligand>
        <name>ATP</name>
        <dbReference type="ChEBI" id="CHEBI:30616"/>
    </ligand>
</feature>
<accession>A0A9P0BJ46</accession>
<feature type="binding site" evidence="10">
    <location>
        <position position="95"/>
    </location>
    <ligand>
        <name>ATP</name>
        <dbReference type="ChEBI" id="CHEBI:30616"/>
    </ligand>
</feature>
<evidence type="ECO:0000259" key="13">
    <source>
        <dbReference type="SMART" id="SM00562"/>
    </source>
</evidence>
<dbReference type="GO" id="GO:0006183">
    <property type="term" value="P:GTP biosynthetic process"/>
    <property type="evidence" value="ECO:0007669"/>
    <property type="project" value="InterPro"/>
</dbReference>
<dbReference type="GO" id="GO:0005524">
    <property type="term" value="F:ATP binding"/>
    <property type="evidence" value="ECO:0007669"/>
    <property type="project" value="UniProtKB-KW"/>
</dbReference>
<dbReference type="PANTHER" id="PTHR46161:SF3">
    <property type="entry name" value="NUCLEOSIDE DIPHOSPHATE KINASE DDB_G0292928-RELATED"/>
    <property type="match status" value="1"/>
</dbReference>
<keyword evidence="2" id="KW-0963">Cytoplasm</keyword>
<proteinExistence type="inferred from homology"/>
<sequence length="175" mass="20269">MVPLQLTLAILKPHVLKNPVATEKIKYVILQSEFKIVKLKTTTISLKKAQEFYGEHKGKFFYKRLLSFMTSGPSEVMIMAKRDAISHWRQLMGPTKVYKAQFEAPNSIRGMFGLSDTQNAAHGSDSPESAKREIGIFFPEFNYDKWFKEDEMHFRNNDVHFVPSLFIHQINNKTI</sequence>
<keyword evidence="3 12" id="KW-0808">Transferase</keyword>
<evidence type="ECO:0000256" key="1">
    <source>
        <dbReference type="ARBA" id="ARBA00008142"/>
    </source>
</evidence>
<evidence type="ECO:0000313" key="14">
    <source>
        <dbReference type="EMBL" id="CAH0564284.1"/>
    </source>
</evidence>
<keyword evidence="5 12" id="KW-0547">Nucleotide-binding</keyword>
<dbReference type="AlphaFoldDB" id="A0A9P0BJ46"/>
<feature type="binding site" evidence="10">
    <location>
        <position position="89"/>
    </location>
    <ligand>
        <name>ATP</name>
        <dbReference type="ChEBI" id="CHEBI:30616"/>
    </ligand>
</feature>
<comment type="catalytic activity">
    <reaction evidence="12">
        <text>a 2'-deoxyribonucleoside 5'-diphosphate + ATP = a 2'-deoxyribonucleoside 5'-triphosphate + ADP</text>
        <dbReference type="Rhea" id="RHEA:44640"/>
        <dbReference type="ChEBI" id="CHEBI:30616"/>
        <dbReference type="ChEBI" id="CHEBI:61560"/>
        <dbReference type="ChEBI" id="CHEBI:73316"/>
        <dbReference type="ChEBI" id="CHEBI:456216"/>
        <dbReference type="EC" id="2.7.4.6"/>
    </reaction>
</comment>
<gene>
    <name evidence="14" type="ORF">MELIAE_LOCUS12879</name>
</gene>
<keyword evidence="4" id="KW-0479">Metal-binding</keyword>
<keyword evidence="8" id="KW-0460">Magnesium</keyword>
<evidence type="ECO:0000256" key="5">
    <source>
        <dbReference type="ARBA" id="ARBA00022741"/>
    </source>
</evidence>
<dbReference type="SUPFAM" id="SSF54919">
    <property type="entry name" value="Nucleoside diphosphate kinase, NDK"/>
    <property type="match status" value="1"/>
</dbReference>
<dbReference type="PRINTS" id="PR01243">
    <property type="entry name" value="NUCDPKINASE"/>
</dbReference>
<keyword evidence="9" id="KW-0546">Nucleotide metabolism</keyword>
<dbReference type="GO" id="GO:0006241">
    <property type="term" value="P:CTP biosynthetic process"/>
    <property type="evidence" value="ECO:0007669"/>
    <property type="project" value="InterPro"/>
</dbReference>
<dbReference type="InterPro" id="IPR034907">
    <property type="entry name" value="NDK-like_dom"/>
</dbReference>
<keyword evidence="7 12" id="KW-0067">ATP-binding</keyword>
<dbReference type="GO" id="GO:0006228">
    <property type="term" value="P:UTP biosynthetic process"/>
    <property type="evidence" value="ECO:0007669"/>
    <property type="project" value="InterPro"/>
</dbReference>
<dbReference type="OrthoDB" id="25346at2759"/>
<keyword evidence="6 12" id="KW-0418">Kinase</keyword>
<dbReference type="EMBL" id="OV121140">
    <property type="protein sequence ID" value="CAH0564284.1"/>
    <property type="molecule type" value="Genomic_DNA"/>
</dbReference>
<evidence type="ECO:0000256" key="9">
    <source>
        <dbReference type="ARBA" id="ARBA00023080"/>
    </source>
</evidence>
<evidence type="ECO:0000256" key="2">
    <source>
        <dbReference type="ARBA" id="ARBA00022490"/>
    </source>
</evidence>
<dbReference type="SMART" id="SM00562">
    <property type="entry name" value="NDK"/>
    <property type="match status" value="1"/>
</dbReference>
<dbReference type="PROSITE" id="PS51374">
    <property type="entry name" value="NDPK_LIKE"/>
    <property type="match status" value="1"/>
</dbReference>
<dbReference type="EC" id="2.7.4.6" evidence="12"/>
<reference evidence="14" key="1">
    <citation type="submission" date="2021-12" db="EMBL/GenBank/DDBJ databases">
        <authorList>
            <person name="King R."/>
        </authorList>
    </citation>
    <scope>NUCLEOTIDE SEQUENCE</scope>
</reference>
<evidence type="ECO:0000256" key="4">
    <source>
        <dbReference type="ARBA" id="ARBA00022723"/>
    </source>
</evidence>
<name>A0A9P0BJ46_BRAAE</name>
<feature type="binding site" evidence="10">
    <location>
        <position position="119"/>
    </location>
    <ligand>
        <name>ATP</name>
        <dbReference type="ChEBI" id="CHEBI:30616"/>
    </ligand>
</feature>
<dbReference type="InterPro" id="IPR001564">
    <property type="entry name" value="Nucleoside_diP_kinase"/>
</dbReference>
<keyword evidence="15" id="KW-1185">Reference proteome</keyword>
<feature type="domain" description="Nucleoside diphosphate kinase-like" evidence="13">
    <location>
        <begin position="4"/>
        <end position="142"/>
    </location>
</feature>
<feature type="active site" description="Pros-phosphohistidine intermediate" evidence="10">
    <location>
        <position position="122"/>
    </location>
</feature>
<dbReference type="CDD" id="cd04414">
    <property type="entry name" value="NDPk6"/>
    <property type="match status" value="1"/>
</dbReference>
<evidence type="ECO:0000313" key="15">
    <source>
        <dbReference type="Proteomes" id="UP001154078"/>
    </source>
</evidence>
<dbReference type="PANTHER" id="PTHR46161">
    <property type="entry name" value="NUCLEOSIDE DIPHOSPHATE KINASE"/>
    <property type="match status" value="1"/>
</dbReference>
<dbReference type="InterPro" id="IPR036850">
    <property type="entry name" value="NDK-like_dom_sf"/>
</dbReference>